<keyword evidence="2" id="KW-1133">Transmembrane helix</keyword>
<feature type="transmembrane region" description="Helical" evidence="2">
    <location>
        <begin position="7"/>
        <end position="27"/>
    </location>
</feature>
<keyword evidence="4" id="KW-1185">Reference proteome</keyword>
<organism evidence="3 4">
    <name type="scientific">Pleomassaria siparia CBS 279.74</name>
    <dbReference type="NCBI Taxonomy" id="1314801"/>
    <lineage>
        <taxon>Eukaryota</taxon>
        <taxon>Fungi</taxon>
        <taxon>Dikarya</taxon>
        <taxon>Ascomycota</taxon>
        <taxon>Pezizomycotina</taxon>
        <taxon>Dothideomycetes</taxon>
        <taxon>Pleosporomycetidae</taxon>
        <taxon>Pleosporales</taxon>
        <taxon>Pleomassariaceae</taxon>
        <taxon>Pleomassaria</taxon>
    </lineage>
</organism>
<reference evidence="3" key="1">
    <citation type="journal article" date="2020" name="Stud. Mycol.">
        <title>101 Dothideomycetes genomes: a test case for predicting lifestyles and emergence of pathogens.</title>
        <authorList>
            <person name="Haridas S."/>
            <person name="Albert R."/>
            <person name="Binder M."/>
            <person name="Bloem J."/>
            <person name="Labutti K."/>
            <person name="Salamov A."/>
            <person name="Andreopoulos B."/>
            <person name="Baker S."/>
            <person name="Barry K."/>
            <person name="Bills G."/>
            <person name="Bluhm B."/>
            <person name="Cannon C."/>
            <person name="Castanera R."/>
            <person name="Culley D."/>
            <person name="Daum C."/>
            <person name="Ezra D."/>
            <person name="Gonzalez J."/>
            <person name="Henrissat B."/>
            <person name="Kuo A."/>
            <person name="Liang C."/>
            <person name="Lipzen A."/>
            <person name="Lutzoni F."/>
            <person name="Magnuson J."/>
            <person name="Mondo S."/>
            <person name="Nolan M."/>
            <person name="Ohm R."/>
            <person name="Pangilinan J."/>
            <person name="Park H.-J."/>
            <person name="Ramirez L."/>
            <person name="Alfaro M."/>
            <person name="Sun H."/>
            <person name="Tritt A."/>
            <person name="Yoshinaga Y."/>
            <person name="Zwiers L.-H."/>
            <person name="Turgeon B."/>
            <person name="Goodwin S."/>
            <person name="Spatafora J."/>
            <person name="Crous P."/>
            <person name="Grigoriev I."/>
        </authorList>
    </citation>
    <scope>NUCLEOTIDE SEQUENCE</scope>
    <source>
        <strain evidence="3">CBS 279.74</strain>
    </source>
</reference>
<proteinExistence type="predicted"/>
<dbReference type="EMBL" id="MU005774">
    <property type="protein sequence ID" value="KAF2707294.1"/>
    <property type="molecule type" value="Genomic_DNA"/>
</dbReference>
<feature type="transmembrane region" description="Helical" evidence="2">
    <location>
        <begin position="33"/>
        <end position="54"/>
    </location>
</feature>
<name>A0A6G1K357_9PLEO</name>
<gene>
    <name evidence="3" type="ORF">K504DRAFT_512307</name>
</gene>
<dbReference type="AlphaFoldDB" id="A0A6G1K357"/>
<protein>
    <submittedName>
        <fullName evidence="3">Uncharacterized protein</fullName>
    </submittedName>
</protein>
<sequence length="105" mass="11604">MTASKQVCYMLRGVFFLSSLLTVLYTFKPWLTLGASGVALSVHVCITITAWGRIVRVCTELEEREVPTCSNPCKRPRRLEAADGNAGDQSSGELPIKSVRRNDDD</sequence>
<evidence type="ECO:0000313" key="3">
    <source>
        <dbReference type="EMBL" id="KAF2707294.1"/>
    </source>
</evidence>
<keyword evidence="2" id="KW-0472">Membrane</keyword>
<evidence type="ECO:0000313" key="4">
    <source>
        <dbReference type="Proteomes" id="UP000799428"/>
    </source>
</evidence>
<evidence type="ECO:0000256" key="2">
    <source>
        <dbReference type="SAM" id="Phobius"/>
    </source>
</evidence>
<dbReference type="Proteomes" id="UP000799428">
    <property type="component" value="Unassembled WGS sequence"/>
</dbReference>
<accession>A0A6G1K357</accession>
<evidence type="ECO:0000256" key="1">
    <source>
        <dbReference type="SAM" id="MobiDB-lite"/>
    </source>
</evidence>
<feature type="region of interest" description="Disordered" evidence="1">
    <location>
        <begin position="68"/>
        <end position="105"/>
    </location>
</feature>
<keyword evidence="2" id="KW-0812">Transmembrane</keyword>